<name>A0A0N1HH70_9EURO</name>
<dbReference type="InterPro" id="IPR029063">
    <property type="entry name" value="SAM-dependent_MTases_sf"/>
</dbReference>
<evidence type="ECO:0000313" key="1">
    <source>
        <dbReference type="EMBL" id="KPI35027.1"/>
    </source>
</evidence>
<dbReference type="AlphaFoldDB" id="A0A0N1HH70"/>
<accession>A0A0N1HH70</accession>
<dbReference type="Gene3D" id="3.40.50.150">
    <property type="entry name" value="Vaccinia Virus protein VP39"/>
    <property type="match status" value="1"/>
</dbReference>
<reference evidence="1 2" key="1">
    <citation type="submission" date="2015-06" db="EMBL/GenBank/DDBJ databases">
        <title>Draft genome of the ant-associated black yeast Phialophora attae CBS 131958.</title>
        <authorList>
            <person name="Moreno L.F."/>
            <person name="Stielow B.J."/>
            <person name="de Hoog S."/>
            <person name="Vicente V.A."/>
            <person name="Weiss V.A."/>
            <person name="de Vries M."/>
            <person name="Cruz L.M."/>
            <person name="Souza E.M."/>
        </authorList>
    </citation>
    <scope>NUCLEOTIDE SEQUENCE [LARGE SCALE GENOMIC DNA]</scope>
    <source>
        <strain evidence="1 2">CBS 131958</strain>
    </source>
</reference>
<evidence type="ECO:0000313" key="2">
    <source>
        <dbReference type="Proteomes" id="UP000038010"/>
    </source>
</evidence>
<dbReference type="CDD" id="cd02440">
    <property type="entry name" value="AdoMet_MTases"/>
    <property type="match status" value="1"/>
</dbReference>
<dbReference type="GeneID" id="28732730"/>
<proteinExistence type="predicted"/>
<dbReference type="VEuPathDB" id="FungiDB:AB675_11958"/>
<dbReference type="STRING" id="1664694.A0A0N1HH70"/>
<comment type="caution">
    <text evidence="1">The sequence shown here is derived from an EMBL/GenBank/DDBJ whole genome shotgun (WGS) entry which is preliminary data.</text>
</comment>
<gene>
    <name evidence="1" type="ORF">AB675_11958</name>
</gene>
<dbReference type="SUPFAM" id="SSF53335">
    <property type="entry name" value="S-adenosyl-L-methionine-dependent methyltransferases"/>
    <property type="match status" value="1"/>
</dbReference>
<dbReference type="RefSeq" id="XP_017994990.1">
    <property type="nucleotide sequence ID" value="XM_018140849.1"/>
</dbReference>
<dbReference type="OrthoDB" id="2013972at2759"/>
<sequence>MAAIAHPGSAAVPLEIDHRFAQPYKPALITKGSASLAATVLNYKYEDGGRYQSYNDGNLLLLDPNATSSETATTPERLDILHHIFKVLTGGDLWRAPISGPNARLPKRVLDLSPSSSGIWAMEAADALPGATVIAQSSDSTAASPKFKPSNCTFRTGNDLGTEKFDFIHARALSSTTNMSFPTLLRHIYDNLNPGGWVELQDYAPNTFLSDDDTLRLVPALVAWQRELAEAGTPMRGIADEYKRLLSEVGFVDVQEDRYKAPIGTWARGKTNKELGLSLLAHNLDAVEPLTTQVYTRHLGYSLQQTQRIVDGLKRDLVNSDAHIYVPFVFVYGRKPLR</sequence>
<protein>
    <submittedName>
        <fullName evidence="1">Uncharacterized protein</fullName>
    </submittedName>
</protein>
<dbReference type="Pfam" id="PF13489">
    <property type="entry name" value="Methyltransf_23"/>
    <property type="match status" value="1"/>
</dbReference>
<keyword evidence="2" id="KW-1185">Reference proteome</keyword>
<dbReference type="Proteomes" id="UP000038010">
    <property type="component" value="Unassembled WGS sequence"/>
</dbReference>
<dbReference type="EMBL" id="LFJN01000046">
    <property type="protein sequence ID" value="KPI35027.1"/>
    <property type="molecule type" value="Genomic_DNA"/>
</dbReference>
<organism evidence="1 2">
    <name type="scientific">Cyphellophora attinorum</name>
    <dbReference type="NCBI Taxonomy" id="1664694"/>
    <lineage>
        <taxon>Eukaryota</taxon>
        <taxon>Fungi</taxon>
        <taxon>Dikarya</taxon>
        <taxon>Ascomycota</taxon>
        <taxon>Pezizomycotina</taxon>
        <taxon>Eurotiomycetes</taxon>
        <taxon>Chaetothyriomycetidae</taxon>
        <taxon>Chaetothyriales</taxon>
        <taxon>Cyphellophoraceae</taxon>
        <taxon>Cyphellophora</taxon>
    </lineage>
</organism>